<dbReference type="AlphaFoldDB" id="A0A139H4Z6"/>
<dbReference type="PANTHER" id="PTHR34846">
    <property type="entry name" value="4-CARBOXYMUCONOLACTONE DECARBOXYLASE FAMILY PROTEIN (AFU_ORTHOLOGUE AFUA_6G11590)"/>
    <property type="match status" value="1"/>
</dbReference>
<dbReference type="Pfam" id="PF02627">
    <property type="entry name" value="CMD"/>
    <property type="match status" value="1"/>
</dbReference>
<reference evidence="2 3" key="1">
    <citation type="submission" date="2015-07" db="EMBL/GenBank/DDBJ databases">
        <title>Comparative genomics of the Sigatoka disease complex on banana suggests a link between parallel evolutionary changes in Pseudocercospora fijiensis and Pseudocercospora eumusae and increased virulence on the banana host.</title>
        <authorList>
            <person name="Chang T.-C."/>
            <person name="Salvucci A."/>
            <person name="Crous P.W."/>
            <person name="Stergiopoulos I."/>
        </authorList>
    </citation>
    <scope>NUCLEOTIDE SEQUENCE [LARGE SCALE GENOMIC DNA]</scope>
    <source>
        <strain evidence="2 3">CBS 114824</strain>
    </source>
</reference>
<dbReference type="Proteomes" id="UP000070133">
    <property type="component" value="Unassembled WGS sequence"/>
</dbReference>
<dbReference type="Gene3D" id="1.20.1290.10">
    <property type="entry name" value="AhpD-like"/>
    <property type="match status" value="1"/>
</dbReference>
<dbReference type="InterPro" id="IPR003779">
    <property type="entry name" value="CMD-like"/>
</dbReference>
<dbReference type="InterPro" id="IPR029032">
    <property type="entry name" value="AhpD-like"/>
</dbReference>
<sequence>MRLPYIDDDPKMETAEDQAVVERVKERRGGKLIALDKALLHAPPVADGWNAFLKAIRTQTTLPASIREIAICRVASLNHAWYEWDAHAPILKEANVLSNDVIEKIKDREWTGNGLDEKHLAVFEYTNAMTLGVIVRDQTFQKLKGLFSDREVVEITSTIAAYNTVSRFLVALDVGEMAAKYGVDFS</sequence>
<evidence type="ECO:0000259" key="1">
    <source>
        <dbReference type="Pfam" id="PF02627"/>
    </source>
</evidence>
<protein>
    <recommendedName>
        <fullName evidence="1">Carboxymuconolactone decarboxylase-like domain-containing protein</fullName>
    </recommendedName>
</protein>
<feature type="domain" description="Carboxymuconolactone decarboxylase-like" evidence="1">
    <location>
        <begin position="43"/>
        <end position="112"/>
    </location>
</feature>
<dbReference type="PANTHER" id="PTHR34846:SF11">
    <property type="entry name" value="4-CARBOXYMUCONOLACTONE DECARBOXYLASE FAMILY PROTEIN (AFU_ORTHOLOGUE AFUA_6G11590)"/>
    <property type="match status" value="1"/>
</dbReference>
<organism evidence="2 3">
    <name type="scientific">Pseudocercospora eumusae</name>
    <dbReference type="NCBI Taxonomy" id="321146"/>
    <lineage>
        <taxon>Eukaryota</taxon>
        <taxon>Fungi</taxon>
        <taxon>Dikarya</taxon>
        <taxon>Ascomycota</taxon>
        <taxon>Pezizomycotina</taxon>
        <taxon>Dothideomycetes</taxon>
        <taxon>Dothideomycetidae</taxon>
        <taxon>Mycosphaerellales</taxon>
        <taxon>Mycosphaerellaceae</taxon>
        <taxon>Pseudocercospora</taxon>
    </lineage>
</organism>
<dbReference type="SUPFAM" id="SSF69118">
    <property type="entry name" value="AhpD-like"/>
    <property type="match status" value="1"/>
</dbReference>
<evidence type="ECO:0000313" key="3">
    <source>
        <dbReference type="Proteomes" id="UP000070133"/>
    </source>
</evidence>
<keyword evidence="3" id="KW-1185">Reference proteome</keyword>
<comment type="caution">
    <text evidence="2">The sequence shown here is derived from an EMBL/GenBank/DDBJ whole genome shotgun (WGS) entry which is preliminary data.</text>
</comment>
<name>A0A139H4Z6_9PEZI</name>
<evidence type="ECO:0000313" key="2">
    <source>
        <dbReference type="EMBL" id="KXS97550.1"/>
    </source>
</evidence>
<dbReference type="GO" id="GO:0051920">
    <property type="term" value="F:peroxiredoxin activity"/>
    <property type="evidence" value="ECO:0007669"/>
    <property type="project" value="InterPro"/>
</dbReference>
<proteinExistence type="predicted"/>
<dbReference type="OrthoDB" id="2135488at2759"/>
<gene>
    <name evidence="2" type="ORF">AC578_9775</name>
</gene>
<accession>A0A139H4Z6</accession>
<dbReference type="EMBL" id="LFZN01000139">
    <property type="protein sequence ID" value="KXS97550.1"/>
    <property type="molecule type" value="Genomic_DNA"/>
</dbReference>